<feature type="transmembrane region" description="Helical" evidence="5">
    <location>
        <begin position="56"/>
        <end position="75"/>
    </location>
</feature>
<evidence type="ECO:0000256" key="2">
    <source>
        <dbReference type="ARBA" id="ARBA00022692"/>
    </source>
</evidence>
<sequence>MREVAPGRDGGAEGFRASVGPLLFMAVFLFSWITLSPFVDISGEAVLDQSARESSLLNQLVSLGLFACLLGFGLSHPLRGIIFQPHVLLGLIFLWLGFVSTVVSSYPFQGIKGMVLAVIAIVNGSVLLLLPRSERQFAKLLGLGCLIVLAVSYFGILFKPNLSIHQTSTVLEPMNAGLWRGHFRHKNDAAVAMVVMVLFGLFAMKVWSRMAGAAIVCLAFFFLLNTGGKTSTAMLPAVLVVAWVFERVRVLRAPIVIGGIALFNLFAVGSAVIRPLGEFVSELGIDATFTNRADIWRLAFGAIAEQPLTGYGMKGFWQTSQLVNGGGAIETWAVAASHAHNSYLEMILMMGVPGLLLTLVWLVFLPLYHISRIDSANAHSDLTRLFVRIWLYVLAHACLESLFFEGSNPLWLTFLVAIYGLSLQTSAGLLPEPDAKPQRAVAHA</sequence>
<dbReference type="GO" id="GO:0016874">
    <property type="term" value="F:ligase activity"/>
    <property type="evidence" value="ECO:0007669"/>
    <property type="project" value="UniProtKB-KW"/>
</dbReference>
<feature type="transmembrane region" description="Helical" evidence="5">
    <location>
        <begin position="255"/>
        <end position="273"/>
    </location>
</feature>
<keyword evidence="8" id="KW-0436">Ligase</keyword>
<comment type="subcellular location">
    <subcellularLocation>
        <location evidence="1">Membrane</location>
        <topology evidence="1">Multi-pass membrane protein</topology>
    </subcellularLocation>
</comment>
<dbReference type="AlphaFoldDB" id="A0A0Q3I2D7"/>
<feature type="transmembrane region" description="Helical" evidence="5">
    <location>
        <begin position="87"/>
        <end position="106"/>
    </location>
</feature>
<evidence type="ECO:0000313" key="10">
    <source>
        <dbReference type="Proteomes" id="UP000190130"/>
    </source>
</evidence>
<dbReference type="Pfam" id="PF04932">
    <property type="entry name" value="Wzy_C"/>
    <property type="match status" value="1"/>
</dbReference>
<feature type="transmembrane region" description="Helical" evidence="5">
    <location>
        <begin position="346"/>
        <end position="365"/>
    </location>
</feature>
<feature type="transmembrane region" description="Helical" evidence="5">
    <location>
        <begin position="410"/>
        <end position="430"/>
    </location>
</feature>
<organism evidence="7 9">
    <name type="scientific">Bosea thiooxidans</name>
    <dbReference type="NCBI Taxonomy" id="53254"/>
    <lineage>
        <taxon>Bacteria</taxon>
        <taxon>Pseudomonadati</taxon>
        <taxon>Pseudomonadota</taxon>
        <taxon>Alphaproteobacteria</taxon>
        <taxon>Hyphomicrobiales</taxon>
        <taxon>Boseaceae</taxon>
        <taxon>Bosea</taxon>
    </lineage>
</organism>
<dbReference type="RefSeq" id="WP_055729621.1">
    <property type="nucleotide sequence ID" value="NZ_FUYX01000005.1"/>
</dbReference>
<protein>
    <submittedName>
        <fullName evidence="7">Exopolysaccharide biosynthesis protein</fullName>
    </submittedName>
    <submittedName>
        <fullName evidence="8">O-antigen ligase</fullName>
    </submittedName>
</protein>
<evidence type="ECO:0000256" key="5">
    <source>
        <dbReference type="SAM" id="Phobius"/>
    </source>
</evidence>
<dbReference type="InterPro" id="IPR007016">
    <property type="entry name" value="O-antigen_ligase-rel_domated"/>
</dbReference>
<dbReference type="Proteomes" id="UP000051562">
    <property type="component" value="Unassembled WGS sequence"/>
</dbReference>
<dbReference type="EMBL" id="LMAR01000053">
    <property type="protein sequence ID" value="KQK29040.1"/>
    <property type="molecule type" value="Genomic_DNA"/>
</dbReference>
<dbReference type="OrthoDB" id="4391260at2"/>
<evidence type="ECO:0000256" key="3">
    <source>
        <dbReference type="ARBA" id="ARBA00022989"/>
    </source>
</evidence>
<keyword evidence="3 5" id="KW-1133">Transmembrane helix</keyword>
<keyword evidence="2 5" id="KW-0812">Transmembrane</keyword>
<feature type="transmembrane region" description="Helical" evidence="5">
    <location>
        <begin position="213"/>
        <end position="243"/>
    </location>
</feature>
<gene>
    <name evidence="7" type="ORF">ARD30_19630</name>
    <name evidence="8" type="ORF">SAMN05660750_02206</name>
</gene>
<evidence type="ECO:0000313" key="8">
    <source>
        <dbReference type="EMBL" id="SKB76769.1"/>
    </source>
</evidence>
<keyword evidence="4 5" id="KW-0472">Membrane</keyword>
<dbReference type="Proteomes" id="UP000190130">
    <property type="component" value="Unassembled WGS sequence"/>
</dbReference>
<name>A0A0Q3I2D7_9HYPH</name>
<accession>A0A0Q3I2D7</accession>
<dbReference type="STRING" id="53254.SAMN05660750_02206"/>
<feature type="transmembrane region" description="Helical" evidence="5">
    <location>
        <begin position="113"/>
        <end position="131"/>
    </location>
</feature>
<evidence type="ECO:0000313" key="9">
    <source>
        <dbReference type="Proteomes" id="UP000051562"/>
    </source>
</evidence>
<evidence type="ECO:0000313" key="7">
    <source>
        <dbReference type="EMBL" id="KQK29040.1"/>
    </source>
</evidence>
<dbReference type="PANTHER" id="PTHR37422:SF21">
    <property type="entry name" value="EXOQ-LIKE PROTEIN"/>
    <property type="match status" value="1"/>
</dbReference>
<dbReference type="PANTHER" id="PTHR37422">
    <property type="entry name" value="TEICHURONIC ACID BIOSYNTHESIS PROTEIN TUAE"/>
    <property type="match status" value="1"/>
</dbReference>
<feature type="transmembrane region" description="Helical" evidence="5">
    <location>
        <begin position="137"/>
        <end position="158"/>
    </location>
</feature>
<dbReference type="GO" id="GO:0016020">
    <property type="term" value="C:membrane"/>
    <property type="evidence" value="ECO:0007669"/>
    <property type="project" value="UniProtKB-SubCell"/>
</dbReference>
<feature type="domain" description="O-antigen ligase-related" evidence="6">
    <location>
        <begin position="214"/>
        <end position="358"/>
    </location>
</feature>
<dbReference type="EMBL" id="FUYX01000005">
    <property type="protein sequence ID" value="SKB76769.1"/>
    <property type="molecule type" value="Genomic_DNA"/>
</dbReference>
<reference evidence="8 10" key="2">
    <citation type="submission" date="2017-02" db="EMBL/GenBank/DDBJ databases">
        <authorList>
            <person name="Peterson S.W."/>
        </authorList>
    </citation>
    <scope>NUCLEOTIDE SEQUENCE [LARGE SCALE GENOMIC DNA]</scope>
    <source>
        <strain evidence="8 10">DSM 9653</strain>
    </source>
</reference>
<feature type="transmembrane region" description="Helical" evidence="5">
    <location>
        <begin position="385"/>
        <end position="404"/>
    </location>
</feature>
<evidence type="ECO:0000256" key="4">
    <source>
        <dbReference type="ARBA" id="ARBA00023136"/>
    </source>
</evidence>
<feature type="transmembrane region" description="Helical" evidence="5">
    <location>
        <begin position="15"/>
        <end position="35"/>
    </location>
</feature>
<keyword evidence="9" id="KW-1185">Reference proteome</keyword>
<reference evidence="7 9" key="1">
    <citation type="submission" date="2015-10" db="EMBL/GenBank/DDBJ databases">
        <title>Draft genome of Bosea thiooxidans.</title>
        <authorList>
            <person name="Wang X."/>
        </authorList>
    </citation>
    <scope>NUCLEOTIDE SEQUENCE [LARGE SCALE GENOMIC DNA]</scope>
    <source>
        <strain evidence="7 9">CGMCC 9174</strain>
    </source>
</reference>
<proteinExistence type="predicted"/>
<dbReference type="InterPro" id="IPR051533">
    <property type="entry name" value="WaaL-like"/>
</dbReference>
<evidence type="ECO:0000259" key="6">
    <source>
        <dbReference type="Pfam" id="PF04932"/>
    </source>
</evidence>
<evidence type="ECO:0000256" key="1">
    <source>
        <dbReference type="ARBA" id="ARBA00004141"/>
    </source>
</evidence>